<comment type="caution">
    <text evidence="1">The sequence shown here is derived from an EMBL/GenBank/DDBJ whole genome shotgun (WGS) entry which is preliminary data.</text>
</comment>
<gene>
    <name evidence="1" type="ORF">D7V94_00110</name>
</gene>
<proteinExistence type="predicted"/>
<keyword evidence="2" id="KW-1185">Reference proteome</keyword>
<sequence length="74" mass="8118">MISNGFSNLPLGFGLGLVMDDRARQNYESLSEAEKEEIILRCKDAKSKDEVDKILNSISTPGDITGLLQEKSMG</sequence>
<reference evidence="1 2" key="1">
    <citation type="submission" date="2018-09" db="EMBL/GenBank/DDBJ databases">
        <title>Murine metabolic-syndrome-specific gut microbial biobank.</title>
        <authorList>
            <person name="Liu C."/>
        </authorList>
    </citation>
    <scope>NUCLEOTIDE SEQUENCE [LARGE SCALE GENOMIC DNA]</scope>
    <source>
        <strain evidence="1 2">0.1xD8-82</strain>
    </source>
</reference>
<dbReference type="Proteomes" id="UP000280696">
    <property type="component" value="Unassembled WGS sequence"/>
</dbReference>
<organism evidence="1 2">
    <name type="scientific">Parablautia intestinalis</name>
    <dbReference type="NCBI Taxonomy" id="2320100"/>
    <lineage>
        <taxon>Bacteria</taxon>
        <taxon>Bacillati</taxon>
        <taxon>Bacillota</taxon>
        <taxon>Clostridia</taxon>
        <taxon>Lachnospirales</taxon>
        <taxon>Lachnospiraceae</taxon>
        <taxon>Parablautia</taxon>
    </lineage>
</organism>
<dbReference type="OrthoDB" id="1936216at2"/>
<protein>
    <submittedName>
        <fullName evidence="1">Uncharacterized protein</fullName>
    </submittedName>
</protein>
<evidence type="ECO:0000313" key="2">
    <source>
        <dbReference type="Proteomes" id="UP000280696"/>
    </source>
</evidence>
<dbReference type="AlphaFoldDB" id="A0A3A9ARM8"/>
<dbReference type="EMBL" id="RAYQ01000001">
    <property type="protein sequence ID" value="RKI94027.1"/>
    <property type="molecule type" value="Genomic_DNA"/>
</dbReference>
<evidence type="ECO:0000313" key="1">
    <source>
        <dbReference type="EMBL" id="RKI94027.1"/>
    </source>
</evidence>
<name>A0A3A9ARM8_9FIRM</name>
<accession>A0A3A9ARM8</accession>
<dbReference type="RefSeq" id="WP_120465631.1">
    <property type="nucleotide sequence ID" value="NZ_CATAJS010000016.1"/>
</dbReference>